<keyword evidence="3" id="KW-1185">Reference proteome</keyword>
<proteinExistence type="predicted"/>
<evidence type="ECO:0000313" key="2">
    <source>
        <dbReference type="EMBL" id="CAA7391099.1"/>
    </source>
</evidence>
<accession>A0A7I8K275</accession>
<feature type="compositionally biased region" description="Polar residues" evidence="1">
    <location>
        <begin position="11"/>
        <end position="29"/>
    </location>
</feature>
<sequence length="88" mass="9467">MIPRISARIFSSTPGLRPSSQKNQASATEEVSLPARMKLTQMSLRNLSEKGSPSSSLSLMKIVSKSALGAFFSSDSRASSFFLVLITL</sequence>
<evidence type="ECO:0000256" key="1">
    <source>
        <dbReference type="SAM" id="MobiDB-lite"/>
    </source>
</evidence>
<dbReference type="EMBL" id="LR746265">
    <property type="protein sequence ID" value="CAA7391099.1"/>
    <property type="molecule type" value="Genomic_DNA"/>
</dbReference>
<protein>
    <submittedName>
        <fullName evidence="2">Uncharacterized protein</fullName>
    </submittedName>
</protein>
<dbReference type="AlphaFoldDB" id="A0A7I8K275"/>
<reference evidence="2" key="1">
    <citation type="submission" date="2020-02" db="EMBL/GenBank/DDBJ databases">
        <authorList>
            <person name="Scholz U."/>
            <person name="Mascher M."/>
            <person name="Fiebig A."/>
        </authorList>
    </citation>
    <scope>NUCLEOTIDE SEQUENCE</scope>
</reference>
<gene>
    <name evidence="2" type="ORF">SI8410_02002471</name>
</gene>
<organism evidence="2 3">
    <name type="scientific">Spirodela intermedia</name>
    <name type="common">Intermediate duckweed</name>
    <dbReference type="NCBI Taxonomy" id="51605"/>
    <lineage>
        <taxon>Eukaryota</taxon>
        <taxon>Viridiplantae</taxon>
        <taxon>Streptophyta</taxon>
        <taxon>Embryophyta</taxon>
        <taxon>Tracheophyta</taxon>
        <taxon>Spermatophyta</taxon>
        <taxon>Magnoliopsida</taxon>
        <taxon>Liliopsida</taxon>
        <taxon>Araceae</taxon>
        <taxon>Lemnoideae</taxon>
        <taxon>Spirodela</taxon>
    </lineage>
</organism>
<evidence type="ECO:0000313" key="3">
    <source>
        <dbReference type="Proteomes" id="UP000663760"/>
    </source>
</evidence>
<name>A0A7I8K275_SPIIN</name>
<dbReference type="Proteomes" id="UP000663760">
    <property type="component" value="Chromosome 2"/>
</dbReference>
<feature type="region of interest" description="Disordered" evidence="1">
    <location>
        <begin position="11"/>
        <end position="31"/>
    </location>
</feature>